<evidence type="ECO:0000256" key="3">
    <source>
        <dbReference type="ARBA" id="ARBA00022989"/>
    </source>
</evidence>
<proteinExistence type="predicted"/>
<dbReference type="EMBL" id="CAEZUE010000151">
    <property type="protein sequence ID" value="CAB4599322.1"/>
    <property type="molecule type" value="Genomic_DNA"/>
</dbReference>
<dbReference type="PANTHER" id="PTHR39344">
    <property type="entry name" value="UPF0182 PROTEIN SLL1060"/>
    <property type="match status" value="1"/>
</dbReference>
<keyword evidence="4" id="KW-0472">Membrane</keyword>
<keyword evidence="2" id="KW-0812">Transmembrane</keyword>
<dbReference type="InterPro" id="IPR005372">
    <property type="entry name" value="UPF0182"/>
</dbReference>
<sequence length="595" mass="64780">MREDAETTTHIRIIDPALVSDAFAQLEQFRQYYKFPDHLDVDRYTIDGSSQDTVLAVRELDTTGLGASSWYNDHIVYTHGYGLVAAYGSQRNADGQPTFLESGIPVDGKLGKFEPRIYFGESSPVYSIVGAKGDGGPLELDYPSASTDSDAGNAKYTCTGDGGPALDNVVTRLLYALHFQSEQILLSDAISDDSQILYDRHPLVRVNKVAPYLTLDNDPYPAVVDGRVVWIVDGYTTSNDYPYSTRVDMATAIADSYTSNPLVQTPTVNYIRNSVKATVDAYDGTVTLYAWDDEDPMLKTWSKVFPSTLKPASEMSDELLAHIRYPSDLFKVQRAVLGDYHVTDPGTFYSSEDTWVTPNDPVSNPDAPTIQPPYYLTMQMPGDEKPAFSIYSTFIPKSTGDNARNVLYGYLSANSDPGPNYGKLTLLTLPKQTTIPGPGQVQAQFDSDATVGQQLNLLRQGQTEVIPGNLLTLPVGGGLLYVQPVYVRSTGETSYPLLRKILVSFGDTIAFEDTLEEALDSLFGGNSGALDPETPTPEDPGTSEGTSAALTQALADARKALSDRQAAYAANDLVAAANADIKLQEALQRAYELSQ</sequence>
<dbReference type="GO" id="GO:0016020">
    <property type="term" value="C:membrane"/>
    <property type="evidence" value="ECO:0007669"/>
    <property type="project" value="InterPro"/>
</dbReference>
<accession>A0A6J6GDG2</accession>
<evidence type="ECO:0000313" key="6">
    <source>
        <dbReference type="EMBL" id="CAB4599322.1"/>
    </source>
</evidence>
<dbReference type="GO" id="GO:0005576">
    <property type="term" value="C:extracellular region"/>
    <property type="evidence" value="ECO:0007669"/>
    <property type="project" value="TreeGrafter"/>
</dbReference>
<evidence type="ECO:0000256" key="2">
    <source>
        <dbReference type="ARBA" id="ARBA00022692"/>
    </source>
</evidence>
<organism evidence="6">
    <name type="scientific">freshwater metagenome</name>
    <dbReference type="NCBI Taxonomy" id="449393"/>
    <lineage>
        <taxon>unclassified sequences</taxon>
        <taxon>metagenomes</taxon>
        <taxon>ecological metagenomes</taxon>
    </lineage>
</organism>
<dbReference type="AlphaFoldDB" id="A0A6J6GDG2"/>
<protein>
    <submittedName>
        <fullName evidence="6">Unannotated protein</fullName>
    </submittedName>
</protein>
<dbReference type="PANTHER" id="PTHR39344:SF1">
    <property type="entry name" value="UPF0182 PROTEIN SLL1060"/>
    <property type="match status" value="1"/>
</dbReference>
<dbReference type="Pfam" id="PF03699">
    <property type="entry name" value="UPF0182"/>
    <property type="match status" value="1"/>
</dbReference>
<feature type="region of interest" description="Disordered" evidence="5">
    <location>
        <begin position="522"/>
        <end position="546"/>
    </location>
</feature>
<reference evidence="6" key="1">
    <citation type="submission" date="2020-05" db="EMBL/GenBank/DDBJ databases">
        <authorList>
            <person name="Chiriac C."/>
            <person name="Salcher M."/>
            <person name="Ghai R."/>
            <person name="Kavagutti S V."/>
        </authorList>
    </citation>
    <scope>NUCLEOTIDE SEQUENCE</scope>
</reference>
<evidence type="ECO:0000256" key="1">
    <source>
        <dbReference type="ARBA" id="ARBA00022475"/>
    </source>
</evidence>
<gene>
    <name evidence="6" type="ORF">UFOPK1788_00993</name>
</gene>
<evidence type="ECO:0000256" key="4">
    <source>
        <dbReference type="ARBA" id="ARBA00023136"/>
    </source>
</evidence>
<name>A0A6J6GDG2_9ZZZZ</name>
<keyword evidence="1" id="KW-1003">Cell membrane</keyword>
<evidence type="ECO:0000256" key="5">
    <source>
        <dbReference type="SAM" id="MobiDB-lite"/>
    </source>
</evidence>
<keyword evidence="3" id="KW-1133">Transmembrane helix</keyword>